<comment type="caution">
    <text evidence="2">The sequence shown here is derived from an EMBL/GenBank/DDBJ whole genome shotgun (WGS) entry which is preliminary data.</text>
</comment>
<dbReference type="InterPro" id="IPR050066">
    <property type="entry name" value="UvrABC_protein_C"/>
</dbReference>
<dbReference type="InterPro" id="IPR000305">
    <property type="entry name" value="GIY-YIG_endonuc"/>
</dbReference>
<dbReference type="GO" id="GO:0009380">
    <property type="term" value="C:excinuclease repair complex"/>
    <property type="evidence" value="ECO:0007669"/>
    <property type="project" value="TreeGrafter"/>
</dbReference>
<dbReference type="AlphaFoldDB" id="K1SXN3"/>
<dbReference type="InterPro" id="IPR035901">
    <property type="entry name" value="GIY-YIG_endonuc_sf"/>
</dbReference>
<proteinExistence type="predicted"/>
<gene>
    <name evidence="2" type="ORF">OBE_09157</name>
</gene>
<dbReference type="PANTHER" id="PTHR30562">
    <property type="entry name" value="UVRC/OXIDOREDUCTASE"/>
    <property type="match status" value="1"/>
</dbReference>
<organism evidence="2">
    <name type="scientific">human gut metagenome</name>
    <dbReference type="NCBI Taxonomy" id="408170"/>
    <lineage>
        <taxon>unclassified sequences</taxon>
        <taxon>metagenomes</taxon>
        <taxon>organismal metagenomes</taxon>
    </lineage>
</organism>
<dbReference type="Pfam" id="PF01541">
    <property type="entry name" value="GIY-YIG"/>
    <property type="match status" value="1"/>
</dbReference>
<accession>K1SXN3</accession>
<feature type="non-terminal residue" evidence="2">
    <location>
        <position position="52"/>
    </location>
</feature>
<evidence type="ECO:0000313" key="2">
    <source>
        <dbReference type="EMBL" id="EKC60064.1"/>
    </source>
</evidence>
<dbReference type="Gene3D" id="3.40.1440.10">
    <property type="entry name" value="GIY-YIG endonuclease"/>
    <property type="match status" value="1"/>
</dbReference>
<name>K1SXN3_9ZZZZ</name>
<dbReference type="SUPFAM" id="SSF82771">
    <property type="entry name" value="GIY-YIG endonuclease"/>
    <property type="match status" value="1"/>
</dbReference>
<sequence>MEELRTNDYLKGIVSNLPESPGIYQYLNTEGTIIYVGKAKNLKRRVSSYFNR</sequence>
<dbReference type="PROSITE" id="PS50164">
    <property type="entry name" value="GIY_YIG"/>
    <property type="match status" value="1"/>
</dbReference>
<dbReference type="EMBL" id="AJWZ01006337">
    <property type="protein sequence ID" value="EKC60064.1"/>
    <property type="molecule type" value="Genomic_DNA"/>
</dbReference>
<reference evidence="2" key="1">
    <citation type="journal article" date="2013" name="Environ. Microbiol.">
        <title>Microbiota from the distal guts of lean and obese adolescents exhibit partial functional redundancy besides clear differences in community structure.</title>
        <authorList>
            <person name="Ferrer M."/>
            <person name="Ruiz A."/>
            <person name="Lanza F."/>
            <person name="Haange S.B."/>
            <person name="Oberbach A."/>
            <person name="Till H."/>
            <person name="Bargiela R."/>
            <person name="Campoy C."/>
            <person name="Segura M.T."/>
            <person name="Richter M."/>
            <person name="von Bergen M."/>
            <person name="Seifert J."/>
            <person name="Suarez A."/>
        </authorList>
    </citation>
    <scope>NUCLEOTIDE SEQUENCE</scope>
</reference>
<protein>
    <submittedName>
        <fullName evidence="2">Excinuclease ABC, C subunit</fullName>
    </submittedName>
</protein>
<evidence type="ECO:0000259" key="1">
    <source>
        <dbReference type="PROSITE" id="PS50164"/>
    </source>
</evidence>
<dbReference type="PANTHER" id="PTHR30562:SF1">
    <property type="entry name" value="UVRABC SYSTEM PROTEIN C"/>
    <property type="match status" value="1"/>
</dbReference>
<dbReference type="GO" id="GO:0006974">
    <property type="term" value="P:DNA damage response"/>
    <property type="evidence" value="ECO:0007669"/>
    <property type="project" value="TreeGrafter"/>
</dbReference>
<feature type="domain" description="GIY-YIG" evidence="1">
    <location>
        <begin position="19"/>
        <end position="52"/>
    </location>
</feature>